<protein>
    <submittedName>
        <fullName evidence="1">Endonuclease-reverse transcriptase</fullName>
    </submittedName>
</protein>
<keyword evidence="1" id="KW-0695">RNA-directed DNA polymerase</keyword>
<keyword evidence="1" id="KW-0540">Nuclease</keyword>
<proteinExistence type="predicted"/>
<keyword evidence="1" id="KW-0255">Endonuclease</keyword>
<dbReference type="GO" id="GO:0004519">
    <property type="term" value="F:endonuclease activity"/>
    <property type="evidence" value="ECO:0007669"/>
    <property type="project" value="UniProtKB-KW"/>
</dbReference>
<feature type="non-terminal residue" evidence="1">
    <location>
        <position position="1"/>
    </location>
</feature>
<keyword evidence="1" id="KW-0808">Transferase</keyword>
<organism evidence="1 2">
    <name type="scientific">Operophtera brumata</name>
    <name type="common">Winter moth</name>
    <name type="synonym">Phalaena brumata</name>
    <dbReference type="NCBI Taxonomy" id="104452"/>
    <lineage>
        <taxon>Eukaryota</taxon>
        <taxon>Metazoa</taxon>
        <taxon>Ecdysozoa</taxon>
        <taxon>Arthropoda</taxon>
        <taxon>Hexapoda</taxon>
        <taxon>Insecta</taxon>
        <taxon>Pterygota</taxon>
        <taxon>Neoptera</taxon>
        <taxon>Endopterygota</taxon>
        <taxon>Lepidoptera</taxon>
        <taxon>Glossata</taxon>
        <taxon>Ditrysia</taxon>
        <taxon>Geometroidea</taxon>
        <taxon>Geometridae</taxon>
        <taxon>Larentiinae</taxon>
        <taxon>Operophtera</taxon>
    </lineage>
</organism>
<accession>A0A0L7KMU3</accession>
<gene>
    <name evidence="1" type="ORF">OBRU01_24322</name>
</gene>
<dbReference type="EMBL" id="JTDY01008763">
    <property type="protein sequence ID" value="KOB64411.1"/>
    <property type="molecule type" value="Genomic_DNA"/>
</dbReference>
<feature type="non-terminal residue" evidence="1">
    <location>
        <position position="183"/>
    </location>
</feature>
<keyword evidence="1" id="KW-0548">Nucleotidyltransferase</keyword>
<dbReference type="GO" id="GO:0003964">
    <property type="term" value="F:RNA-directed DNA polymerase activity"/>
    <property type="evidence" value="ECO:0007669"/>
    <property type="project" value="UniProtKB-KW"/>
</dbReference>
<evidence type="ECO:0000313" key="1">
    <source>
        <dbReference type="EMBL" id="KOB64411.1"/>
    </source>
</evidence>
<reference evidence="1 2" key="1">
    <citation type="journal article" date="2015" name="Genome Biol. Evol.">
        <title>The genome of winter moth (Operophtera brumata) provides a genomic perspective on sexual dimorphism and phenology.</title>
        <authorList>
            <person name="Derks M.F."/>
            <person name="Smit S."/>
            <person name="Salis L."/>
            <person name="Schijlen E."/>
            <person name="Bossers A."/>
            <person name="Mateman C."/>
            <person name="Pijl A.S."/>
            <person name="de Ridder D."/>
            <person name="Groenen M.A."/>
            <person name="Visser M.E."/>
            <person name="Megens H.J."/>
        </authorList>
    </citation>
    <scope>NUCLEOTIDE SEQUENCE [LARGE SCALE GENOMIC DNA]</scope>
    <source>
        <strain evidence="1">WM2013NL</strain>
        <tissue evidence="1">Head and thorax</tissue>
    </source>
</reference>
<dbReference type="Proteomes" id="UP000037510">
    <property type="component" value="Unassembled WGS sequence"/>
</dbReference>
<keyword evidence="1" id="KW-0378">Hydrolase</keyword>
<dbReference type="AlphaFoldDB" id="A0A0L7KMU3"/>
<sequence>SGYFVLELGHFVLESGHFLFELGHFLLESGHFLFEFGHFVFELRHFVLESGHFLFELGHFLSHEKQEERLDYLEKEIRIRNVVFFGISDEEKSYFELEEVILKIITEKLLVECDKTEVQHVRRIGNKGTSLYVKEDYPPKVLQERKNLQEQLKTEIEGGKKAFIKYNKLVVKERKKERKQNYP</sequence>
<comment type="caution">
    <text evidence="1">The sequence shown here is derived from an EMBL/GenBank/DDBJ whole genome shotgun (WGS) entry which is preliminary data.</text>
</comment>
<evidence type="ECO:0000313" key="2">
    <source>
        <dbReference type="Proteomes" id="UP000037510"/>
    </source>
</evidence>
<keyword evidence="2" id="KW-1185">Reference proteome</keyword>
<name>A0A0L7KMU3_OPEBR</name>